<reference evidence="2 3" key="2">
    <citation type="journal article" date="2017" name="Front. Plant Sci.">
        <title>Gene Classification and Mining of Molecular Markers Useful in Red Clover (Trifolium pratense) Breeding.</title>
        <authorList>
            <person name="Istvanek J."/>
            <person name="Dluhosova J."/>
            <person name="Dluhos P."/>
            <person name="Patkova L."/>
            <person name="Nedelnik J."/>
            <person name="Repkova J."/>
        </authorList>
    </citation>
    <scope>NUCLEOTIDE SEQUENCE [LARGE SCALE GENOMIC DNA]</scope>
    <source>
        <strain evidence="3">cv. Tatra</strain>
        <tissue evidence="2">Young leaves</tissue>
    </source>
</reference>
<name>A0A2K3M3Y8_TRIPR</name>
<protein>
    <submittedName>
        <fullName evidence="2">Uncharacterized protein</fullName>
    </submittedName>
</protein>
<keyword evidence="1" id="KW-0472">Membrane</keyword>
<sequence length="88" mass="9734">MNRFRSGLARVIWVCILWFGFGSHPPPPARRWLSIGSLTVFVLFGSIPAICSGLVFGSKGSFMPVVFCHRVLVDVPPFVVKQCPWGTV</sequence>
<feature type="transmembrane region" description="Helical" evidence="1">
    <location>
        <begin position="32"/>
        <end position="56"/>
    </location>
</feature>
<keyword evidence="1" id="KW-0812">Transmembrane</keyword>
<evidence type="ECO:0000256" key="1">
    <source>
        <dbReference type="SAM" id="Phobius"/>
    </source>
</evidence>
<keyword evidence="1" id="KW-1133">Transmembrane helix</keyword>
<accession>A0A2K3M3Y8</accession>
<proteinExistence type="predicted"/>
<feature type="transmembrane region" description="Helical" evidence="1">
    <location>
        <begin position="7"/>
        <end position="26"/>
    </location>
</feature>
<evidence type="ECO:0000313" key="2">
    <source>
        <dbReference type="EMBL" id="PNX85502.1"/>
    </source>
</evidence>
<comment type="caution">
    <text evidence="2">The sequence shown here is derived from an EMBL/GenBank/DDBJ whole genome shotgun (WGS) entry which is preliminary data.</text>
</comment>
<organism evidence="2 3">
    <name type="scientific">Trifolium pratense</name>
    <name type="common">Red clover</name>
    <dbReference type="NCBI Taxonomy" id="57577"/>
    <lineage>
        <taxon>Eukaryota</taxon>
        <taxon>Viridiplantae</taxon>
        <taxon>Streptophyta</taxon>
        <taxon>Embryophyta</taxon>
        <taxon>Tracheophyta</taxon>
        <taxon>Spermatophyta</taxon>
        <taxon>Magnoliopsida</taxon>
        <taxon>eudicotyledons</taxon>
        <taxon>Gunneridae</taxon>
        <taxon>Pentapetalae</taxon>
        <taxon>rosids</taxon>
        <taxon>fabids</taxon>
        <taxon>Fabales</taxon>
        <taxon>Fabaceae</taxon>
        <taxon>Papilionoideae</taxon>
        <taxon>50 kb inversion clade</taxon>
        <taxon>NPAAA clade</taxon>
        <taxon>Hologalegina</taxon>
        <taxon>IRL clade</taxon>
        <taxon>Trifolieae</taxon>
        <taxon>Trifolium</taxon>
    </lineage>
</organism>
<reference evidence="2 3" key="1">
    <citation type="journal article" date="2014" name="Am. J. Bot.">
        <title>Genome assembly and annotation for red clover (Trifolium pratense; Fabaceae).</title>
        <authorList>
            <person name="Istvanek J."/>
            <person name="Jaros M."/>
            <person name="Krenek A."/>
            <person name="Repkova J."/>
        </authorList>
    </citation>
    <scope>NUCLEOTIDE SEQUENCE [LARGE SCALE GENOMIC DNA]</scope>
    <source>
        <strain evidence="3">cv. Tatra</strain>
        <tissue evidence="2">Young leaves</tissue>
    </source>
</reference>
<dbReference type="AlphaFoldDB" id="A0A2K3M3Y8"/>
<dbReference type="EMBL" id="ASHM01048879">
    <property type="protein sequence ID" value="PNX85502.1"/>
    <property type="molecule type" value="Genomic_DNA"/>
</dbReference>
<gene>
    <name evidence="2" type="ORF">L195_g041571</name>
</gene>
<dbReference type="Proteomes" id="UP000236291">
    <property type="component" value="Unassembled WGS sequence"/>
</dbReference>
<evidence type="ECO:0000313" key="3">
    <source>
        <dbReference type="Proteomes" id="UP000236291"/>
    </source>
</evidence>